<dbReference type="Pfam" id="PF13519">
    <property type="entry name" value="VWA_2"/>
    <property type="match status" value="1"/>
</dbReference>
<dbReference type="Gene3D" id="3.40.50.410">
    <property type="entry name" value="von Willebrand factor, type A domain"/>
    <property type="match status" value="1"/>
</dbReference>
<dbReference type="PROSITE" id="PS50234">
    <property type="entry name" value="VWFA"/>
    <property type="match status" value="1"/>
</dbReference>
<sequence>MPHLFTLTIPQETKRNAGKLGFSYESEVHSWSSTDFSFSYTVSSSHISGGVFLQSPSVLDIDQREMFCIYLFPGNQQSRKVFRKDIVFLVDISGSMRGKLLDATKNALFAALAKLDSEDTFSIIAFNGETYQFSLSLESASKEAVEKAIQWISMNFIAGGATNISLPLNMAMEMLSNVRDSVPIIFLVTDGTVEDERHICDAMKNYVTDGRSTWPRIYTFGIDSLESRIQKFFTSALSPILSNITIDKWDELDDLEVCPSHMTDLSSENPLIVSGRYRGRFPESLKAKGILSDLSDCKIDLKIETVRDIPLDLGILSAVWPQGRAAAPNGWLATGWLGVGHLASLLEARGWLGYTSGCHVAYH</sequence>
<dbReference type="SUPFAM" id="SSF53300">
    <property type="entry name" value="vWA-like"/>
    <property type="match status" value="1"/>
</dbReference>
<dbReference type="InterPro" id="IPR036465">
    <property type="entry name" value="vWFA_dom_sf"/>
</dbReference>
<comment type="caution">
    <text evidence="2">The sequence shown here is derived from an EMBL/GenBank/DDBJ whole genome shotgun (WGS) entry which is preliminary data.</text>
</comment>
<protein>
    <submittedName>
        <fullName evidence="2">Inter alpha-trypsin inhibitor, heavy chain 4</fullName>
    </submittedName>
</protein>
<organism evidence="2 3">
    <name type="scientific">Morella rubra</name>
    <name type="common">Chinese bayberry</name>
    <dbReference type="NCBI Taxonomy" id="262757"/>
    <lineage>
        <taxon>Eukaryota</taxon>
        <taxon>Viridiplantae</taxon>
        <taxon>Streptophyta</taxon>
        <taxon>Embryophyta</taxon>
        <taxon>Tracheophyta</taxon>
        <taxon>Spermatophyta</taxon>
        <taxon>Magnoliopsida</taxon>
        <taxon>eudicotyledons</taxon>
        <taxon>Gunneridae</taxon>
        <taxon>Pentapetalae</taxon>
        <taxon>rosids</taxon>
        <taxon>fabids</taxon>
        <taxon>Fagales</taxon>
        <taxon>Myricaceae</taxon>
        <taxon>Morella</taxon>
    </lineage>
</organism>
<dbReference type="PANTHER" id="PTHR46503:SF1">
    <property type="entry name" value="INTER-ALPHA-TRYPSIN INHIBITOR HEAVY CHAIN-LIKE PROTEIN"/>
    <property type="match status" value="1"/>
</dbReference>
<gene>
    <name evidence="2" type="ORF">CJ030_MR6G007364</name>
</gene>
<evidence type="ECO:0000259" key="1">
    <source>
        <dbReference type="PROSITE" id="PS50234"/>
    </source>
</evidence>
<evidence type="ECO:0000313" key="3">
    <source>
        <dbReference type="Proteomes" id="UP000516437"/>
    </source>
</evidence>
<dbReference type="Proteomes" id="UP000516437">
    <property type="component" value="Chromosome 6"/>
</dbReference>
<feature type="domain" description="VWFA" evidence="1">
    <location>
        <begin position="85"/>
        <end position="265"/>
    </location>
</feature>
<proteinExistence type="predicted"/>
<evidence type="ECO:0000313" key="2">
    <source>
        <dbReference type="EMBL" id="KAB1209516.1"/>
    </source>
</evidence>
<dbReference type="EMBL" id="RXIC02000024">
    <property type="protein sequence ID" value="KAB1209516.1"/>
    <property type="molecule type" value="Genomic_DNA"/>
</dbReference>
<accession>A0A6A1VBF1</accession>
<dbReference type="InterPro" id="IPR002035">
    <property type="entry name" value="VWF_A"/>
</dbReference>
<name>A0A6A1VBF1_9ROSI</name>
<dbReference type="OrthoDB" id="1729737at2759"/>
<dbReference type="PANTHER" id="PTHR46503">
    <property type="entry name" value="INTER-ALPHA-TRYPSIN INHIBITOR HEAVY CHAIN-LIKE PROTEIN"/>
    <property type="match status" value="1"/>
</dbReference>
<dbReference type="SMART" id="SM00327">
    <property type="entry name" value="VWA"/>
    <property type="match status" value="1"/>
</dbReference>
<reference evidence="2 3" key="1">
    <citation type="journal article" date="2019" name="Plant Biotechnol. J.">
        <title>The red bayberry genome and genetic basis of sex determination.</title>
        <authorList>
            <person name="Jia H.M."/>
            <person name="Jia H.J."/>
            <person name="Cai Q.L."/>
            <person name="Wang Y."/>
            <person name="Zhao H.B."/>
            <person name="Yang W.F."/>
            <person name="Wang G.Y."/>
            <person name="Li Y.H."/>
            <person name="Zhan D.L."/>
            <person name="Shen Y.T."/>
            <person name="Niu Q.F."/>
            <person name="Chang L."/>
            <person name="Qiu J."/>
            <person name="Zhao L."/>
            <person name="Xie H.B."/>
            <person name="Fu W.Y."/>
            <person name="Jin J."/>
            <person name="Li X.W."/>
            <person name="Jiao Y."/>
            <person name="Zhou C.C."/>
            <person name="Tu T."/>
            <person name="Chai C.Y."/>
            <person name="Gao J.L."/>
            <person name="Fan L.J."/>
            <person name="van de Weg E."/>
            <person name="Wang J.Y."/>
            <person name="Gao Z.S."/>
        </authorList>
    </citation>
    <scope>NUCLEOTIDE SEQUENCE [LARGE SCALE GENOMIC DNA]</scope>
    <source>
        <tissue evidence="2">Leaves</tissue>
    </source>
</reference>
<keyword evidence="3" id="KW-1185">Reference proteome</keyword>
<dbReference type="AlphaFoldDB" id="A0A6A1VBF1"/>